<dbReference type="EMBL" id="EQ973791">
    <property type="protein sequence ID" value="EEF46970.1"/>
    <property type="molecule type" value="Genomic_DNA"/>
</dbReference>
<dbReference type="Pfam" id="PF13456">
    <property type="entry name" value="RVT_3"/>
    <property type="match status" value="1"/>
</dbReference>
<dbReference type="InterPro" id="IPR002156">
    <property type="entry name" value="RNaseH_domain"/>
</dbReference>
<dbReference type="GO" id="GO:0003676">
    <property type="term" value="F:nucleic acid binding"/>
    <property type="evidence" value="ECO:0007669"/>
    <property type="project" value="InterPro"/>
</dbReference>
<proteinExistence type="predicted"/>
<dbReference type="InterPro" id="IPR052929">
    <property type="entry name" value="RNase_H-like_EbsB-rel"/>
</dbReference>
<dbReference type="PANTHER" id="PTHR47074">
    <property type="entry name" value="BNAC02G40300D PROTEIN"/>
    <property type="match status" value="1"/>
</dbReference>
<evidence type="ECO:0000313" key="2">
    <source>
        <dbReference type="EMBL" id="EEF46970.1"/>
    </source>
</evidence>
<sequence>MVNMLDVLNAKSLMTLAAIICWEIWRSRNESSFRGTHIDPAMVVARSVRLWNEYADVHRQNDREEEVSNITAASCCVLPPIGKVKLDTDAAFSEKRKEARVAVVGRNHIGEVFFIASKTFVCSSAPPAETLALREAVRFARNREMRDVIFESDASVYCKLRNPQ</sequence>
<evidence type="ECO:0000259" key="1">
    <source>
        <dbReference type="Pfam" id="PF13456"/>
    </source>
</evidence>
<dbReference type="Gene3D" id="3.30.420.10">
    <property type="entry name" value="Ribonuclease H-like superfamily/Ribonuclease H"/>
    <property type="match status" value="1"/>
</dbReference>
<reference evidence="3" key="1">
    <citation type="journal article" date="2010" name="Nat. Biotechnol.">
        <title>Draft genome sequence of the oilseed species Ricinus communis.</title>
        <authorList>
            <person name="Chan A.P."/>
            <person name="Crabtree J."/>
            <person name="Zhao Q."/>
            <person name="Lorenzi H."/>
            <person name="Orvis J."/>
            <person name="Puiu D."/>
            <person name="Melake-Berhan A."/>
            <person name="Jones K.M."/>
            <person name="Redman J."/>
            <person name="Chen G."/>
            <person name="Cahoon E.B."/>
            <person name="Gedil M."/>
            <person name="Stanke M."/>
            <person name="Haas B.J."/>
            <person name="Wortman J.R."/>
            <person name="Fraser-Liggett C.M."/>
            <person name="Ravel J."/>
            <person name="Rabinowicz P.D."/>
        </authorList>
    </citation>
    <scope>NUCLEOTIDE SEQUENCE [LARGE SCALE GENOMIC DNA]</scope>
    <source>
        <strain evidence="3">cv. Hale</strain>
    </source>
</reference>
<feature type="domain" description="RNase H type-1" evidence="1">
    <location>
        <begin position="88"/>
        <end position="156"/>
    </location>
</feature>
<organism evidence="2 3">
    <name type="scientific">Ricinus communis</name>
    <name type="common">Castor bean</name>
    <dbReference type="NCBI Taxonomy" id="3988"/>
    <lineage>
        <taxon>Eukaryota</taxon>
        <taxon>Viridiplantae</taxon>
        <taxon>Streptophyta</taxon>
        <taxon>Embryophyta</taxon>
        <taxon>Tracheophyta</taxon>
        <taxon>Spermatophyta</taxon>
        <taxon>Magnoliopsida</taxon>
        <taxon>eudicotyledons</taxon>
        <taxon>Gunneridae</taxon>
        <taxon>Pentapetalae</taxon>
        <taxon>rosids</taxon>
        <taxon>fabids</taxon>
        <taxon>Malpighiales</taxon>
        <taxon>Euphorbiaceae</taxon>
        <taxon>Acalyphoideae</taxon>
        <taxon>Acalypheae</taxon>
        <taxon>Ricinus</taxon>
    </lineage>
</organism>
<dbReference type="PANTHER" id="PTHR47074:SF11">
    <property type="entry name" value="REVERSE TRANSCRIPTASE-LIKE PROTEIN"/>
    <property type="match status" value="1"/>
</dbReference>
<protein>
    <recommendedName>
        <fullName evidence="1">RNase H type-1 domain-containing protein</fullName>
    </recommendedName>
</protein>
<gene>
    <name evidence="2" type="ORF">RCOM_0924070</name>
</gene>
<dbReference type="InParanoid" id="B9RP52"/>
<dbReference type="InterPro" id="IPR036397">
    <property type="entry name" value="RNaseH_sf"/>
</dbReference>
<accession>B9RP52</accession>
<dbReference type="GO" id="GO:0004523">
    <property type="term" value="F:RNA-DNA hybrid ribonuclease activity"/>
    <property type="evidence" value="ECO:0007669"/>
    <property type="project" value="InterPro"/>
</dbReference>
<keyword evidence="3" id="KW-1185">Reference proteome</keyword>
<evidence type="ECO:0000313" key="3">
    <source>
        <dbReference type="Proteomes" id="UP000008311"/>
    </source>
</evidence>
<dbReference type="AlphaFoldDB" id="B9RP52"/>
<dbReference type="Proteomes" id="UP000008311">
    <property type="component" value="Unassembled WGS sequence"/>
</dbReference>
<name>B9RP52_RICCO</name>